<dbReference type="Proteomes" id="UP001152533">
    <property type="component" value="Unassembled WGS sequence"/>
</dbReference>
<evidence type="ECO:0000256" key="1">
    <source>
        <dbReference type="SAM" id="MobiDB-lite"/>
    </source>
</evidence>
<keyword evidence="2" id="KW-0812">Transmembrane</keyword>
<feature type="compositionally biased region" description="Low complexity" evidence="1">
    <location>
        <begin position="310"/>
        <end position="330"/>
    </location>
</feature>
<comment type="caution">
    <text evidence="3">The sequence shown here is derived from an EMBL/GenBank/DDBJ whole genome shotgun (WGS) entry which is preliminary data.</text>
</comment>
<feature type="region of interest" description="Disordered" evidence="1">
    <location>
        <begin position="290"/>
        <end position="376"/>
    </location>
</feature>
<evidence type="ECO:0000256" key="2">
    <source>
        <dbReference type="SAM" id="Phobius"/>
    </source>
</evidence>
<protein>
    <submittedName>
        <fullName evidence="3">Uncharacterized protein</fullName>
    </submittedName>
</protein>
<feature type="transmembrane region" description="Helical" evidence="2">
    <location>
        <begin position="447"/>
        <end position="467"/>
    </location>
</feature>
<reference evidence="3" key="1">
    <citation type="submission" date="2022-08" db="EMBL/GenBank/DDBJ databases">
        <authorList>
            <person name="Giroux E."/>
            <person name="Giroux E."/>
        </authorList>
    </citation>
    <scope>NUCLEOTIDE SEQUENCE</scope>
    <source>
        <strain evidence="3">H1091258</strain>
    </source>
</reference>
<sequence length="601" mass="66151">MAEDSLADFSNDLASDLGPLLALFGESMTTQYLSESISFLDYLIFAMGPIGIITAMVSVIRVCGHPSLKAFIGRSQEGDGVVETELCTSTSRDVCEVFNRNGVTRVLGRPRVLELVYVRSDPRKLFLFKHYLRAPETWDWKKSTGSNEVAEKNPPADAGVGDRDVEANLDGQTVVEGPETLSTDTKSSDETDLHDIFAPTPNLSLNVGIVRRPSWFYVVVATIGIILQSGVLVLAAVGHWVLGWNLSDEGNRGSGDYAPVMFITDTILLCGGMWACASLIGHITEETWYTRKSEPDSPPSASEYSENRPSQSGLSQSDSSQSTASSSVQSDPPASRSGSDSFRSEADNTSSSLESSEGRTSQSDSSQPSAPKSQHSQLLWLQPGPQTLGDQTFDPFVYFERNESPLSVWASSKKTAGTTSEPYTFIAVPLLLIGYIVQFIGLRGLRAWVSLSQLGVTVVMSILRGLLRMQRLRKEDNELREMSHMVAGYELEWLAFKIHQSEENSTDLRGRPIANGDNEISYARYNDPLQIRARLAHLTGVPSPAIYHIEEKETYECWEDEHVQVRAKAQTVSAAICLLAEKLCEEEAFSRTCPERGIHLQ</sequence>
<feature type="transmembrane region" description="Helical" evidence="2">
    <location>
        <begin position="423"/>
        <end position="441"/>
    </location>
</feature>
<dbReference type="EMBL" id="CAMGZC010000957">
    <property type="protein sequence ID" value="CAI0650887.1"/>
    <property type="molecule type" value="Genomic_DNA"/>
</dbReference>
<keyword evidence="2" id="KW-1133">Transmembrane helix</keyword>
<feature type="region of interest" description="Disordered" evidence="1">
    <location>
        <begin position="143"/>
        <end position="162"/>
    </location>
</feature>
<feature type="compositionally biased region" description="Polar residues" evidence="1">
    <location>
        <begin position="364"/>
        <end position="376"/>
    </location>
</feature>
<keyword evidence="4" id="KW-1185">Reference proteome</keyword>
<feature type="transmembrane region" description="Helical" evidence="2">
    <location>
        <begin position="262"/>
        <end position="283"/>
    </location>
</feature>
<evidence type="ECO:0000313" key="3">
    <source>
        <dbReference type="EMBL" id="CAI0650887.1"/>
    </source>
</evidence>
<name>A0A9W4S1R1_9PEZI</name>
<dbReference type="AlphaFoldDB" id="A0A9W4S1R1"/>
<proteinExistence type="predicted"/>
<feature type="transmembrane region" description="Helical" evidence="2">
    <location>
        <begin position="215"/>
        <end position="242"/>
    </location>
</feature>
<accession>A0A9W4S1R1</accession>
<feature type="compositionally biased region" description="Polar residues" evidence="1">
    <location>
        <begin position="299"/>
        <end position="309"/>
    </location>
</feature>
<feature type="transmembrane region" description="Helical" evidence="2">
    <location>
        <begin position="42"/>
        <end position="64"/>
    </location>
</feature>
<keyword evidence="2" id="KW-0472">Membrane</keyword>
<evidence type="ECO:0000313" key="4">
    <source>
        <dbReference type="Proteomes" id="UP001152533"/>
    </source>
</evidence>
<feature type="compositionally biased region" description="Low complexity" evidence="1">
    <location>
        <begin position="347"/>
        <end position="363"/>
    </location>
</feature>
<gene>
    <name evidence="3" type="ORF">CGXH109_LOCUS100614</name>
</gene>
<organism evidence="3 4">
    <name type="scientific">Colletotrichum noveboracense</name>
    <dbReference type="NCBI Taxonomy" id="2664923"/>
    <lineage>
        <taxon>Eukaryota</taxon>
        <taxon>Fungi</taxon>
        <taxon>Dikarya</taxon>
        <taxon>Ascomycota</taxon>
        <taxon>Pezizomycotina</taxon>
        <taxon>Sordariomycetes</taxon>
        <taxon>Hypocreomycetidae</taxon>
        <taxon>Glomerellales</taxon>
        <taxon>Glomerellaceae</taxon>
        <taxon>Colletotrichum</taxon>
        <taxon>Colletotrichum gloeosporioides species complex</taxon>
    </lineage>
</organism>